<dbReference type="Proteomes" id="UP000799444">
    <property type="component" value="Unassembled WGS sequence"/>
</dbReference>
<proteinExistence type="predicted"/>
<reference evidence="2" key="1">
    <citation type="journal article" date="2020" name="Stud. Mycol.">
        <title>101 Dothideomycetes genomes: a test case for predicting lifestyles and emergence of pathogens.</title>
        <authorList>
            <person name="Haridas S."/>
            <person name="Albert R."/>
            <person name="Binder M."/>
            <person name="Bloem J."/>
            <person name="Labutti K."/>
            <person name="Salamov A."/>
            <person name="Andreopoulos B."/>
            <person name="Baker S."/>
            <person name="Barry K."/>
            <person name="Bills G."/>
            <person name="Bluhm B."/>
            <person name="Cannon C."/>
            <person name="Castanera R."/>
            <person name="Culley D."/>
            <person name="Daum C."/>
            <person name="Ezra D."/>
            <person name="Gonzalez J."/>
            <person name="Henrissat B."/>
            <person name="Kuo A."/>
            <person name="Liang C."/>
            <person name="Lipzen A."/>
            <person name="Lutzoni F."/>
            <person name="Magnuson J."/>
            <person name="Mondo S."/>
            <person name="Nolan M."/>
            <person name="Ohm R."/>
            <person name="Pangilinan J."/>
            <person name="Park H.-J."/>
            <person name="Ramirez L."/>
            <person name="Alfaro M."/>
            <person name="Sun H."/>
            <person name="Tritt A."/>
            <person name="Yoshinaga Y."/>
            <person name="Zwiers L.-H."/>
            <person name="Turgeon B."/>
            <person name="Goodwin S."/>
            <person name="Spatafora J."/>
            <person name="Crous P."/>
            <person name="Grigoriev I."/>
        </authorList>
    </citation>
    <scope>NUCLEOTIDE SEQUENCE</scope>
    <source>
        <strain evidence="2">CBS 125425</strain>
    </source>
</reference>
<accession>A0A9P4QRG1</accession>
<feature type="compositionally biased region" description="Basic and acidic residues" evidence="1">
    <location>
        <begin position="37"/>
        <end position="46"/>
    </location>
</feature>
<gene>
    <name evidence="2" type="ORF">EJ04DRAFT_554951</name>
</gene>
<sequence length="195" mass="22449">MPPKRNSRTLSSSSDGVFISQKRHQPAQLTPAPPKSFDAKNPDHNMDFVSSPADGRIKFRTTPIHFPSSPPFASRDARSEYPSLGSRFDIENLIKLAKKLDMEDESKELVEYWEKKKDIGSSKSRDHQEPKEATMQEQEMEDLIAAIEQKMMLKMAGGVDSRRYRRIRIPSRRSAPPRSYRTQATTNWVIFYVFT</sequence>
<evidence type="ECO:0000256" key="1">
    <source>
        <dbReference type="SAM" id="MobiDB-lite"/>
    </source>
</evidence>
<organism evidence="2 3">
    <name type="scientific">Polyplosphaeria fusca</name>
    <dbReference type="NCBI Taxonomy" id="682080"/>
    <lineage>
        <taxon>Eukaryota</taxon>
        <taxon>Fungi</taxon>
        <taxon>Dikarya</taxon>
        <taxon>Ascomycota</taxon>
        <taxon>Pezizomycotina</taxon>
        <taxon>Dothideomycetes</taxon>
        <taxon>Pleosporomycetidae</taxon>
        <taxon>Pleosporales</taxon>
        <taxon>Tetraplosphaeriaceae</taxon>
        <taxon>Polyplosphaeria</taxon>
    </lineage>
</organism>
<dbReference type="EMBL" id="ML996202">
    <property type="protein sequence ID" value="KAF2731120.1"/>
    <property type="molecule type" value="Genomic_DNA"/>
</dbReference>
<name>A0A9P4QRG1_9PLEO</name>
<feature type="region of interest" description="Disordered" evidence="1">
    <location>
        <begin position="117"/>
        <end position="138"/>
    </location>
</feature>
<evidence type="ECO:0000313" key="2">
    <source>
        <dbReference type="EMBL" id="KAF2731120.1"/>
    </source>
</evidence>
<protein>
    <submittedName>
        <fullName evidence="2">Uncharacterized protein</fullName>
    </submittedName>
</protein>
<feature type="compositionally biased region" description="Basic and acidic residues" evidence="1">
    <location>
        <begin position="117"/>
        <end position="134"/>
    </location>
</feature>
<evidence type="ECO:0000313" key="3">
    <source>
        <dbReference type="Proteomes" id="UP000799444"/>
    </source>
</evidence>
<comment type="caution">
    <text evidence="2">The sequence shown here is derived from an EMBL/GenBank/DDBJ whole genome shotgun (WGS) entry which is preliminary data.</text>
</comment>
<dbReference type="AlphaFoldDB" id="A0A9P4QRG1"/>
<feature type="region of interest" description="Disordered" evidence="1">
    <location>
        <begin position="1"/>
        <end position="53"/>
    </location>
</feature>
<keyword evidence="3" id="KW-1185">Reference proteome</keyword>
<feature type="region of interest" description="Disordered" evidence="1">
    <location>
        <begin position="59"/>
        <end position="78"/>
    </location>
</feature>